<dbReference type="InterPro" id="IPR005025">
    <property type="entry name" value="FMN_Rdtase-like_dom"/>
</dbReference>
<keyword evidence="1" id="KW-0472">Membrane</keyword>
<evidence type="ECO:0000313" key="4">
    <source>
        <dbReference type="Proteomes" id="UP000078287"/>
    </source>
</evidence>
<gene>
    <name evidence="3" type="ORF">A6A03_13520</name>
</gene>
<dbReference type="Pfam" id="PF03358">
    <property type="entry name" value="FMN_red"/>
    <property type="match status" value="1"/>
</dbReference>
<dbReference type="RefSeq" id="WP_066786931.1">
    <property type="nucleotide sequence ID" value="NZ_LWQS01000050.1"/>
</dbReference>
<keyword evidence="1" id="KW-0812">Transmembrane</keyword>
<dbReference type="EMBL" id="LWQS01000050">
    <property type="protein sequence ID" value="OAN45872.1"/>
    <property type="molecule type" value="Genomic_DNA"/>
</dbReference>
<dbReference type="GO" id="GO:0016020">
    <property type="term" value="C:membrane"/>
    <property type="evidence" value="ECO:0007669"/>
    <property type="project" value="TreeGrafter"/>
</dbReference>
<dbReference type="PANTHER" id="PTHR30546:SF23">
    <property type="entry name" value="FLAVOPROTEIN-LIKE PROTEIN YCP4-RELATED"/>
    <property type="match status" value="1"/>
</dbReference>
<dbReference type="SUPFAM" id="SSF52218">
    <property type="entry name" value="Flavoproteins"/>
    <property type="match status" value="1"/>
</dbReference>
<proteinExistence type="predicted"/>
<evidence type="ECO:0000256" key="1">
    <source>
        <dbReference type="SAM" id="Phobius"/>
    </source>
</evidence>
<protein>
    <submittedName>
        <fullName evidence="3">Flavodoxin</fullName>
    </submittedName>
</protein>
<dbReference type="InterPro" id="IPR029039">
    <property type="entry name" value="Flavoprotein-like_sf"/>
</dbReference>
<keyword evidence="1" id="KW-1133">Transmembrane helix</keyword>
<evidence type="ECO:0000259" key="2">
    <source>
        <dbReference type="Pfam" id="PF03358"/>
    </source>
</evidence>
<organism evidence="3 4">
    <name type="scientific">Chloroflexus islandicus</name>
    <dbReference type="NCBI Taxonomy" id="1707952"/>
    <lineage>
        <taxon>Bacteria</taxon>
        <taxon>Bacillati</taxon>
        <taxon>Chloroflexota</taxon>
        <taxon>Chloroflexia</taxon>
        <taxon>Chloroflexales</taxon>
        <taxon>Chloroflexineae</taxon>
        <taxon>Chloroflexaceae</taxon>
        <taxon>Chloroflexus</taxon>
    </lineage>
</organism>
<evidence type="ECO:0000313" key="3">
    <source>
        <dbReference type="EMBL" id="OAN45872.1"/>
    </source>
</evidence>
<dbReference type="GO" id="GO:0003955">
    <property type="term" value="F:NAD(P)H dehydrogenase (quinone) activity"/>
    <property type="evidence" value="ECO:0007669"/>
    <property type="project" value="TreeGrafter"/>
</dbReference>
<dbReference type="Proteomes" id="UP000078287">
    <property type="component" value="Unassembled WGS sequence"/>
</dbReference>
<dbReference type="Gene3D" id="3.40.50.360">
    <property type="match status" value="1"/>
</dbReference>
<sequence>MTDVTCRIFILHDVGDHVAQLAQAIAAGVATVPGAEVKVRLPNHATKADLLEADGIIIGTPNWTGIKGTLKRWLDTTGDLWEEGSLAGKVGAAFTSSAGRHSGTEFTLLSVLHWMLGGGMIIVGLPWTPLMEQAGSYYGATSVGEMTEADLLQAQALGRRVAQVALQLRRGANL</sequence>
<keyword evidence="4" id="KW-1185">Reference proteome</keyword>
<name>A0A178MAU8_9CHLR</name>
<feature type="transmembrane region" description="Helical" evidence="1">
    <location>
        <begin position="106"/>
        <end position="127"/>
    </location>
</feature>
<dbReference type="OrthoDB" id="9801479at2"/>
<feature type="domain" description="NADPH-dependent FMN reductase-like" evidence="2">
    <location>
        <begin position="46"/>
        <end position="124"/>
    </location>
</feature>
<comment type="caution">
    <text evidence="3">The sequence shown here is derived from an EMBL/GenBank/DDBJ whole genome shotgun (WGS) entry which is preliminary data.</text>
</comment>
<reference evidence="3 4" key="1">
    <citation type="submission" date="2016-04" db="EMBL/GenBank/DDBJ databases">
        <title>Chloroflexus islandicus sp. nov., a thermophilic filamentous anoxygenic phototrophic bacterium from geyser Strokkur (Iceland).</title>
        <authorList>
            <person name="Gaisin V.A."/>
            <person name="Kalashnikov A.M."/>
            <person name="Sukhacheva M.V."/>
            <person name="Grouzdev D.S."/>
            <person name="Ivanov T.M."/>
            <person name="Kuznetsov B."/>
            <person name="Gorlenko V.M."/>
        </authorList>
    </citation>
    <scope>NUCLEOTIDE SEQUENCE [LARGE SCALE GENOMIC DNA]</scope>
    <source>
        <strain evidence="4">isl-2</strain>
    </source>
</reference>
<accession>A0A178MAU8</accession>
<dbReference type="PANTHER" id="PTHR30546">
    <property type="entry name" value="FLAVODOXIN-RELATED PROTEIN WRBA-RELATED"/>
    <property type="match status" value="1"/>
</dbReference>
<dbReference type="STRING" id="1707952.A6A03_13520"/>
<dbReference type="AlphaFoldDB" id="A0A178MAU8"/>